<evidence type="ECO:0000313" key="1">
    <source>
        <dbReference type="EMBL" id="SVB53541.1"/>
    </source>
</evidence>
<organism evidence="1">
    <name type="scientific">marine metagenome</name>
    <dbReference type="NCBI Taxonomy" id="408172"/>
    <lineage>
        <taxon>unclassified sequences</taxon>
        <taxon>metagenomes</taxon>
        <taxon>ecological metagenomes</taxon>
    </lineage>
</organism>
<dbReference type="AlphaFoldDB" id="A0A382EUA6"/>
<gene>
    <name evidence="1" type="ORF">METZ01_LOCUS206395</name>
</gene>
<reference evidence="1" key="1">
    <citation type="submission" date="2018-05" db="EMBL/GenBank/DDBJ databases">
        <authorList>
            <person name="Lanie J.A."/>
            <person name="Ng W.-L."/>
            <person name="Kazmierczak K.M."/>
            <person name="Andrzejewski T.M."/>
            <person name="Davidsen T.M."/>
            <person name="Wayne K.J."/>
            <person name="Tettelin H."/>
            <person name="Glass J.I."/>
            <person name="Rusch D."/>
            <person name="Podicherti R."/>
            <person name="Tsui H.-C.T."/>
            <person name="Winkler M.E."/>
        </authorList>
    </citation>
    <scope>NUCLEOTIDE SEQUENCE</scope>
</reference>
<accession>A0A382EUA6</accession>
<dbReference type="EMBL" id="UINC01046039">
    <property type="protein sequence ID" value="SVB53541.1"/>
    <property type="molecule type" value="Genomic_DNA"/>
</dbReference>
<name>A0A382EUA6_9ZZZZ</name>
<sequence>MDRQRLYRTLGILALLVGAWVAAAPFSRPLPGGAPFSFEATPEVNCRSPLVGSFRGDRPVADVYVAPRPQVGDRTMEITIDCGGRARFRLSLGAGLALAGLVVLTASRGSFGSLSR</sequence>
<protein>
    <submittedName>
        <fullName evidence="1">Uncharacterized protein</fullName>
    </submittedName>
</protein>
<proteinExistence type="predicted"/>